<keyword evidence="1" id="KW-0472">Membrane</keyword>
<accession>A0A816V6B8</accession>
<name>A0A816V6B8_BRANA</name>
<dbReference type="AlphaFoldDB" id="A0A816V6B8"/>
<dbReference type="EMBL" id="HG994357">
    <property type="protein sequence ID" value="CAF2118820.1"/>
    <property type="molecule type" value="Genomic_DNA"/>
</dbReference>
<organism evidence="2">
    <name type="scientific">Brassica napus</name>
    <name type="common">Rape</name>
    <dbReference type="NCBI Taxonomy" id="3708"/>
    <lineage>
        <taxon>Eukaryota</taxon>
        <taxon>Viridiplantae</taxon>
        <taxon>Streptophyta</taxon>
        <taxon>Embryophyta</taxon>
        <taxon>Tracheophyta</taxon>
        <taxon>Spermatophyta</taxon>
        <taxon>Magnoliopsida</taxon>
        <taxon>eudicotyledons</taxon>
        <taxon>Gunneridae</taxon>
        <taxon>Pentapetalae</taxon>
        <taxon>rosids</taxon>
        <taxon>malvids</taxon>
        <taxon>Brassicales</taxon>
        <taxon>Brassicaceae</taxon>
        <taxon>Brassiceae</taxon>
        <taxon>Brassica</taxon>
    </lineage>
</organism>
<sequence>MSISLKKKVSSCNALFLILFFKECLFIINYLSLPALFYLVTSHVIEDSIYNVHN</sequence>
<dbReference type="Proteomes" id="UP001295469">
    <property type="component" value="Chromosome A03"/>
</dbReference>
<evidence type="ECO:0000313" key="2">
    <source>
        <dbReference type="EMBL" id="CAF2118820.1"/>
    </source>
</evidence>
<proteinExistence type="predicted"/>
<reference evidence="2" key="1">
    <citation type="submission" date="2021-01" db="EMBL/GenBank/DDBJ databases">
        <authorList>
            <consortium name="Genoscope - CEA"/>
            <person name="William W."/>
        </authorList>
    </citation>
    <scope>NUCLEOTIDE SEQUENCE</scope>
</reference>
<gene>
    <name evidence="2" type="ORF">DARMORV10_A03P03210.1</name>
</gene>
<protein>
    <submittedName>
        <fullName evidence="2">(rape) hypothetical protein</fullName>
    </submittedName>
</protein>
<evidence type="ECO:0000256" key="1">
    <source>
        <dbReference type="SAM" id="Phobius"/>
    </source>
</evidence>
<keyword evidence="1" id="KW-0812">Transmembrane</keyword>
<keyword evidence="1" id="KW-1133">Transmembrane helix</keyword>
<feature type="transmembrane region" description="Helical" evidence="1">
    <location>
        <begin position="12"/>
        <end position="31"/>
    </location>
</feature>